<dbReference type="Pfam" id="PF03167">
    <property type="entry name" value="UDG"/>
    <property type="match status" value="1"/>
</dbReference>
<dbReference type="InterPro" id="IPR026353">
    <property type="entry name" value="Hypoxan-DNA_Glyclase"/>
</dbReference>
<keyword evidence="3" id="KW-1185">Reference proteome</keyword>
<dbReference type="SMART" id="SM00987">
    <property type="entry name" value="UreE_C"/>
    <property type="match status" value="1"/>
</dbReference>
<dbReference type="Proteomes" id="UP000199470">
    <property type="component" value="Unassembled WGS sequence"/>
</dbReference>
<dbReference type="NCBIfam" id="TIGR04274">
    <property type="entry name" value="hypoxanDNAglyco"/>
    <property type="match status" value="1"/>
</dbReference>
<sequence length="206" mass="21892">MATPTASPATATAEPAPRKRCFDPVVDQRTRLLVLGSLPGDQSLLRNEYYGNRQNRFWMLMSEVTGLDLVPMDYPSRLQALLANGVGLWDVIAEAAREGSLDSRIRGRADNNLLGLIAELPNLKTIAFNGGTAARLGMKALGQHAQRYRIVPLPSSSPAHTIPYAEKLECWAALRPAPAEVDAAPGPFRGALGGGHGGDLGARGAG</sequence>
<dbReference type="Gene3D" id="3.40.470.10">
    <property type="entry name" value="Uracil-DNA glycosylase-like domain"/>
    <property type="match status" value="1"/>
</dbReference>
<evidence type="ECO:0000313" key="3">
    <source>
        <dbReference type="Proteomes" id="UP000199470"/>
    </source>
</evidence>
<dbReference type="STRING" id="758825.SAMN02982985_00123"/>
<dbReference type="SMART" id="SM00986">
    <property type="entry name" value="UDG"/>
    <property type="match status" value="1"/>
</dbReference>
<gene>
    <name evidence="2" type="ORF">SAMN02982985_00123</name>
</gene>
<evidence type="ECO:0000313" key="2">
    <source>
        <dbReference type="EMBL" id="SFL43691.1"/>
    </source>
</evidence>
<dbReference type="AlphaFoldDB" id="A0A1I4HQ65"/>
<dbReference type="EMBL" id="FOTW01000004">
    <property type="protein sequence ID" value="SFL43691.1"/>
    <property type="molecule type" value="Genomic_DNA"/>
</dbReference>
<evidence type="ECO:0000259" key="1">
    <source>
        <dbReference type="SMART" id="SM00986"/>
    </source>
</evidence>
<reference evidence="2 3" key="1">
    <citation type="submission" date="2016-10" db="EMBL/GenBank/DDBJ databases">
        <authorList>
            <person name="de Groot N.N."/>
        </authorList>
    </citation>
    <scope>NUCLEOTIDE SEQUENCE [LARGE SCALE GENOMIC DNA]</scope>
    <source>
        <strain evidence="2 3">ATCC 43154</strain>
    </source>
</reference>
<organism evidence="2 3">
    <name type="scientific">Rugamonas rubra</name>
    <dbReference type="NCBI Taxonomy" id="758825"/>
    <lineage>
        <taxon>Bacteria</taxon>
        <taxon>Pseudomonadati</taxon>
        <taxon>Pseudomonadota</taxon>
        <taxon>Betaproteobacteria</taxon>
        <taxon>Burkholderiales</taxon>
        <taxon>Oxalobacteraceae</taxon>
        <taxon>Telluria group</taxon>
        <taxon>Rugamonas</taxon>
    </lineage>
</organism>
<feature type="domain" description="Uracil-DNA glycosylase-like" evidence="1">
    <location>
        <begin position="23"/>
        <end position="175"/>
    </location>
</feature>
<dbReference type="CDD" id="cd10032">
    <property type="entry name" value="UDG-F6_HDG"/>
    <property type="match status" value="1"/>
</dbReference>
<dbReference type="SUPFAM" id="SSF52141">
    <property type="entry name" value="Uracil-DNA glycosylase-like"/>
    <property type="match status" value="1"/>
</dbReference>
<dbReference type="InterPro" id="IPR005122">
    <property type="entry name" value="Uracil-DNA_glycosylase-like"/>
</dbReference>
<dbReference type="RefSeq" id="WP_093382221.1">
    <property type="nucleotide sequence ID" value="NZ_FOTW01000004.1"/>
</dbReference>
<name>A0A1I4HQ65_9BURK</name>
<dbReference type="InterPro" id="IPR036895">
    <property type="entry name" value="Uracil-DNA_glycosylase-like_sf"/>
</dbReference>
<proteinExistence type="predicted"/>
<protein>
    <submittedName>
        <fullName evidence="2">G/U mismatch-specific uracil-DNA glycosylase</fullName>
    </submittedName>
</protein>
<accession>A0A1I4HQ65</accession>
<dbReference type="OrthoDB" id="9799921at2"/>